<reference evidence="2 4" key="2">
    <citation type="submission" date="2024-10" db="EMBL/GenBank/DDBJ databases">
        <authorList>
            <person name="Wannawong T."/>
            <person name="Kuncharoen N."/>
            <person name="Mhuantong W."/>
        </authorList>
    </citation>
    <scope>NUCLEOTIDE SEQUENCE [LARGE SCALE GENOMIC DNA]</scope>
    <source>
        <strain evidence="2 4">CALK1-4</strain>
    </source>
</reference>
<dbReference type="InterPro" id="IPR036513">
    <property type="entry name" value="STAS_dom_sf"/>
</dbReference>
<dbReference type="EMBL" id="JAAIFS010000001">
    <property type="protein sequence ID" value="NEV86139.1"/>
    <property type="molecule type" value="Genomic_DNA"/>
</dbReference>
<dbReference type="InterPro" id="IPR058548">
    <property type="entry name" value="MlaB-like_STAS"/>
</dbReference>
<dbReference type="RefSeq" id="WP_161377525.1">
    <property type="nucleotide sequence ID" value="NZ_JAAIFS010000001.1"/>
</dbReference>
<name>A0A6B3QD18_STRTE</name>
<evidence type="ECO:0000313" key="2">
    <source>
        <dbReference type="EMBL" id="MFI0572540.1"/>
    </source>
</evidence>
<accession>A0A6B3QD18</accession>
<evidence type="ECO:0000313" key="3">
    <source>
        <dbReference type="EMBL" id="NEV86139.1"/>
    </source>
</evidence>
<proteinExistence type="predicted"/>
<dbReference type="SUPFAM" id="SSF52091">
    <property type="entry name" value="SpoIIaa-like"/>
    <property type="match status" value="1"/>
</dbReference>
<organism evidence="3">
    <name type="scientific">Streptomyces tendae</name>
    <dbReference type="NCBI Taxonomy" id="1932"/>
    <lineage>
        <taxon>Bacteria</taxon>
        <taxon>Bacillati</taxon>
        <taxon>Actinomycetota</taxon>
        <taxon>Actinomycetes</taxon>
        <taxon>Kitasatosporales</taxon>
        <taxon>Streptomycetaceae</taxon>
        <taxon>Streptomyces</taxon>
    </lineage>
</organism>
<dbReference type="EMBL" id="JBIQWK010000003">
    <property type="protein sequence ID" value="MFI0572540.1"/>
    <property type="molecule type" value="Genomic_DNA"/>
</dbReference>
<evidence type="ECO:0000313" key="4">
    <source>
        <dbReference type="Proteomes" id="UP001610810"/>
    </source>
</evidence>
<feature type="domain" description="STAS" evidence="1">
    <location>
        <begin position="30"/>
        <end position="77"/>
    </location>
</feature>
<sequence>MDGTGATGGPPRIRGGALLDVGPLPGRPGLRASGEINVSTRRSWENALTELSRRHTDVSYVELSGVRFVDVAGVTALAVTAMNLPVGRVVVERPPPQLPRVLDLFWPSLHRIEVAPR</sequence>
<comment type="caution">
    <text evidence="3">The sequence shown here is derived from an EMBL/GenBank/DDBJ whole genome shotgun (WGS) entry which is preliminary data.</text>
</comment>
<dbReference type="Gene3D" id="3.30.750.24">
    <property type="entry name" value="STAS domain"/>
    <property type="match status" value="1"/>
</dbReference>
<reference evidence="3" key="1">
    <citation type="journal article" date="2020" name="Microorganisms">
        <title>Isolation, Genomic and Metabolomic Characterization of Streptomyces tendae VITAKN with Quorum Sensing Inhibitory Activity from Southern India.</title>
        <authorList>
            <person name="Ishaque N.M."/>
            <person name="Burgsdorf I."/>
            <person name="Limlingan Malit J.J."/>
            <person name="Saha S."/>
            <person name="Teta R."/>
            <person name="Ewe D."/>
            <person name="Kannabiran K."/>
            <person name="Hrouzek P."/>
            <person name="Steindler L."/>
            <person name="Costantino V."/>
            <person name="Saurav K."/>
        </authorList>
    </citation>
    <scope>NUCLEOTIDE SEQUENCE</scope>
    <source>
        <strain evidence="3">VITAKN</strain>
    </source>
</reference>
<dbReference type="Proteomes" id="UP001610810">
    <property type="component" value="Unassembled WGS sequence"/>
</dbReference>
<dbReference type="InterPro" id="IPR002645">
    <property type="entry name" value="STAS_dom"/>
</dbReference>
<dbReference type="Pfam" id="PF13466">
    <property type="entry name" value="STAS_2"/>
    <property type="match status" value="1"/>
</dbReference>
<keyword evidence="4" id="KW-1185">Reference proteome</keyword>
<gene>
    <name evidence="2" type="ORF">ACH3YB_12960</name>
    <name evidence="3" type="ORF">GUR47_05475</name>
</gene>
<dbReference type="PROSITE" id="PS50801">
    <property type="entry name" value="STAS"/>
    <property type="match status" value="1"/>
</dbReference>
<dbReference type="AlphaFoldDB" id="A0A6B3QD18"/>
<protein>
    <submittedName>
        <fullName evidence="3">STAS domain-containing protein</fullName>
    </submittedName>
</protein>
<evidence type="ECO:0000259" key="1">
    <source>
        <dbReference type="PROSITE" id="PS50801"/>
    </source>
</evidence>